<dbReference type="PANTHER" id="PTHR43374">
    <property type="entry name" value="FLAVIN PRENYLTRANSFERASE"/>
    <property type="match status" value="1"/>
</dbReference>
<feature type="binding site" evidence="6">
    <location>
        <begin position="85"/>
        <end position="88"/>
    </location>
    <ligand>
        <name>FMN</name>
        <dbReference type="ChEBI" id="CHEBI:58210"/>
    </ligand>
</feature>
<feature type="binding site" evidence="6">
    <location>
        <position position="150"/>
    </location>
    <ligand>
        <name>dimethylallyl phosphate</name>
        <dbReference type="ChEBI" id="CHEBI:88052"/>
    </ligand>
</feature>
<reference evidence="8 9" key="1">
    <citation type="journal article" date="2010" name="Stand. Genomic Sci.">
        <title>Complete genome sequence of Methanothermus fervidus type strain (V24S).</title>
        <authorList>
            <person name="Anderson I."/>
            <person name="Djao O.D."/>
            <person name="Misra M."/>
            <person name="Chertkov O."/>
            <person name="Nolan M."/>
            <person name="Lucas S."/>
            <person name="Lapidus A."/>
            <person name="Del Rio T.G."/>
            <person name="Tice H."/>
            <person name="Cheng J.F."/>
            <person name="Tapia R."/>
            <person name="Han C."/>
            <person name="Goodwin L."/>
            <person name="Pitluck S."/>
            <person name="Liolios K."/>
            <person name="Ivanova N."/>
            <person name="Mavromatis K."/>
            <person name="Mikhailova N."/>
            <person name="Pati A."/>
            <person name="Brambilla E."/>
            <person name="Chen A."/>
            <person name="Palaniappan K."/>
            <person name="Land M."/>
            <person name="Hauser L."/>
            <person name="Chang Y.J."/>
            <person name="Jeffries C.D."/>
            <person name="Sikorski J."/>
            <person name="Spring S."/>
            <person name="Rohde M."/>
            <person name="Eichinger K."/>
            <person name="Huber H."/>
            <person name="Wirth R."/>
            <person name="Goker M."/>
            <person name="Detter J.C."/>
            <person name="Woyke T."/>
            <person name="Bristow J."/>
            <person name="Eisen J.A."/>
            <person name="Markowitz V."/>
            <person name="Hugenholtz P."/>
            <person name="Klenk H.P."/>
            <person name="Kyrpides N.C."/>
        </authorList>
    </citation>
    <scope>NUCLEOTIDE SEQUENCE [LARGE SCALE GENOMIC DNA]</scope>
    <source>
        <strain evidence="9">ATCC 43054 / DSM 2088 / JCM 10308 / V24 S</strain>
    </source>
</reference>
<keyword evidence="1 6" id="KW-0637">Prenyltransferase</keyword>
<dbReference type="PANTHER" id="PTHR43374:SF1">
    <property type="entry name" value="FLAVIN PRENYLTRANSFERASE PAD1, MITOCHONDRIAL"/>
    <property type="match status" value="1"/>
</dbReference>
<evidence type="ECO:0000313" key="8">
    <source>
        <dbReference type="EMBL" id="ADP78074.1"/>
    </source>
</evidence>
<organism evidence="8 9">
    <name type="scientific">Methanothermus fervidus (strain ATCC 43054 / DSM 2088 / JCM 10308 / V24 S)</name>
    <dbReference type="NCBI Taxonomy" id="523846"/>
    <lineage>
        <taxon>Archaea</taxon>
        <taxon>Methanobacteriati</taxon>
        <taxon>Methanobacteriota</taxon>
        <taxon>Methanomada group</taxon>
        <taxon>Methanobacteria</taxon>
        <taxon>Methanobacteriales</taxon>
        <taxon>Methanothermaceae</taxon>
        <taxon>Methanothermus</taxon>
    </lineage>
</organism>
<name>E3GX79_METFV</name>
<comment type="catalytic activity">
    <reaction evidence="6">
        <text>dimethylallyl phosphate + FMNH2 = prenylated FMNH2 + phosphate</text>
        <dbReference type="Rhea" id="RHEA:37743"/>
        <dbReference type="ChEBI" id="CHEBI:43474"/>
        <dbReference type="ChEBI" id="CHEBI:57618"/>
        <dbReference type="ChEBI" id="CHEBI:87467"/>
        <dbReference type="ChEBI" id="CHEBI:88052"/>
        <dbReference type="EC" id="2.5.1.129"/>
    </reaction>
</comment>
<feature type="binding site" evidence="6">
    <location>
        <position position="120"/>
    </location>
    <ligand>
        <name>FMN</name>
        <dbReference type="ChEBI" id="CHEBI:58210"/>
    </ligand>
</feature>
<keyword evidence="4 6" id="KW-0808">Transferase</keyword>
<dbReference type="Pfam" id="PF02441">
    <property type="entry name" value="Flavoprotein"/>
    <property type="match status" value="1"/>
</dbReference>
<evidence type="ECO:0000256" key="2">
    <source>
        <dbReference type="ARBA" id="ARBA00022630"/>
    </source>
</evidence>
<dbReference type="GO" id="GO:0106141">
    <property type="term" value="F:flavin prenyltransferase activity"/>
    <property type="evidence" value="ECO:0007669"/>
    <property type="project" value="UniProtKB-EC"/>
</dbReference>
<feature type="binding site" evidence="6">
    <location>
        <begin position="8"/>
        <end position="10"/>
    </location>
    <ligand>
        <name>FMN</name>
        <dbReference type="ChEBI" id="CHEBI:58210"/>
    </ligand>
</feature>
<dbReference type="NCBIfam" id="TIGR00421">
    <property type="entry name" value="ubiX_pad"/>
    <property type="match status" value="1"/>
</dbReference>
<dbReference type="Proteomes" id="UP000002315">
    <property type="component" value="Chromosome"/>
</dbReference>
<comment type="caution">
    <text evidence="6">Lacks conserved residue(s) required for the propagation of feature annotation.</text>
</comment>
<dbReference type="InterPro" id="IPR003382">
    <property type="entry name" value="Flavoprotein"/>
</dbReference>
<gene>
    <name evidence="6" type="primary">ubiX</name>
    <name evidence="8" type="ordered locus">Mfer_1288</name>
</gene>
<dbReference type="EMBL" id="CP002278">
    <property type="protein sequence ID" value="ADP78074.1"/>
    <property type="molecule type" value="Genomic_DNA"/>
</dbReference>
<dbReference type="GO" id="GO:0016831">
    <property type="term" value="F:carboxy-lyase activity"/>
    <property type="evidence" value="ECO:0007669"/>
    <property type="project" value="TreeGrafter"/>
</dbReference>
<feature type="domain" description="Flavoprotein" evidence="7">
    <location>
        <begin position="2"/>
        <end position="170"/>
    </location>
</feature>
<dbReference type="STRING" id="523846.Mfer_1288"/>
<proteinExistence type="inferred from homology"/>
<protein>
    <recommendedName>
        <fullName evidence="6">Flavin prenyltransferase UbiX</fullName>
        <ecNumber evidence="6">2.5.1.129</ecNumber>
    </recommendedName>
</protein>
<evidence type="ECO:0000256" key="3">
    <source>
        <dbReference type="ARBA" id="ARBA00022643"/>
    </source>
</evidence>
<dbReference type="HAMAP" id="MF_01984">
    <property type="entry name" value="ubiX_pad"/>
    <property type="match status" value="1"/>
</dbReference>
<dbReference type="KEGG" id="mfv:Mfer_1288"/>
<evidence type="ECO:0000256" key="1">
    <source>
        <dbReference type="ARBA" id="ARBA00022602"/>
    </source>
</evidence>
<dbReference type="Gene3D" id="3.40.50.1950">
    <property type="entry name" value="Flavin prenyltransferase-like"/>
    <property type="match status" value="1"/>
</dbReference>
<evidence type="ECO:0000313" key="9">
    <source>
        <dbReference type="Proteomes" id="UP000002315"/>
    </source>
</evidence>
<keyword evidence="2 6" id="KW-0285">Flavoprotein</keyword>
<feature type="binding site" evidence="6">
    <location>
        <position position="34"/>
    </location>
    <ligand>
        <name>FMN</name>
        <dbReference type="ChEBI" id="CHEBI:58210"/>
    </ligand>
</feature>
<dbReference type="HOGENOM" id="CLU_074522_0_1_2"/>
<comment type="similarity">
    <text evidence="5 6">Belongs to the UbiX/PAD1 family.</text>
</comment>
<sequence>MIIVGITGASGVIYAVKLLEVLNKVGKETGLIVSEIGEKILKYELGLSVNDLKEKSDYYFEYRDLTAPINSGSFLFESMVIIPCTMKTLSAIAHGYTDNALTRAADVALKEKRKLILVPRETPLRLVHLENMLKICKEGGIILPAAPAFYHNPKTIDELINFIVGKILDILEIKHDLFKRWEGVMLDK</sequence>
<keyword evidence="3 6" id="KW-0288">FMN</keyword>
<evidence type="ECO:0000256" key="5">
    <source>
        <dbReference type="ARBA" id="ARBA00060793"/>
    </source>
</evidence>
<accession>E3GX79</accession>
<dbReference type="InterPro" id="IPR036551">
    <property type="entry name" value="Flavin_trans-like"/>
</dbReference>
<dbReference type="InterPro" id="IPR004507">
    <property type="entry name" value="UbiX-like"/>
</dbReference>
<evidence type="ECO:0000256" key="4">
    <source>
        <dbReference type="ARBA" id="ARBA00022679"/>
    </source>
</evidence>
<dbReference type="NCBIfam" id="NF004685">
    <property type="entry name" value="PRK06029.1"/>
    <property type="match status" value="1"/>
</dbReference>
<dbReference type="FunFam" id="3.40.50.1950:FF:000001">
    <property type="entry name" value="Flavin prenyltransferase UbiX"/>
    <property type="match status" value="1"/>
</dbReference>
<evidence type="ECO:0000259" key="7">
    <source>
        <dbReference type="Pfam" id="PF02441"/>
    </source>
</evidence>
<feature type="binding site" evidence="6">
    <location>
        <position position="166"/>
    </location>
    <ligand>
        <name>dimethylallyl phosphate</name>
        <dbReference type="ChEBI" id="CHEBI:88052"/>
    </ligand>
</feature>
<comment type="function">
    <text evidence="6">Flavin prenyltransferase that catalyzes the synthesis of the prenylated FMN cofactor (prenyl-FMN) for 4-hydroxy-3-polyprenylbenzoic acid decarboxylase UbiD. The prenyltransferase is metal-independent and links a dimethylallyl moiety from dimethylallyl monophosphate (DMAP) to the flavin N5 and C6 atoms of FMN.</text>
</comment>
<keyword evidence="9" id="KW-1185">Reference proteome</keyword>
<evidence type="ECO:0000256" key="6">
    <source>
        <dbReference type="HAMAP-Rule" id="MF_01984"/>
    </source>
</evidence>
<dbReference type="SUPFAM" id="SSF52507">
    <property type="entry name" value="Homo-oligomeric flavin-containing Cys decarboxylases, HFCD"/>
    <property type="match status" value="1"/>
</dbReference>
<dbReference type="AlphaFoldDB" id="E3GX79"/>
<dbReference type="OrthoDB" id="9540at2157"/>
<dbReference type="EC" id="2.5.1.129" evidence="6"/>
<keyword evidence="8" id="KW-0456">Lyase</keyword>